<protein>
    <recommendedName>
        <fullName evidence="3">DUF3553 domain-containing protein</fullName>
    </recommendedName>
</protein>
<evidence type="ECO:0000313" key="2">
    <source>
        <dbReference type="Proteomes" id="UP001317705"/>
    </source>
</evidence>
<evidence type="ECO:0000313" key="1">
    <source>
        <dbReference type="EMBL" id="BDV43865.1"/>
    </source>
</evidence>
<reference evidence="1 2" key="1">
    <citation type="submission" date="2022-12" db="EMBL/GenBank/DDBJ databases">
        <title>Polyphasic characterization of Geotalea uranireducens NIT-SL11 newly isolated from a complex of sewage sludge and microbially reduced graphene oxide.</title>
        <authorList>
            <person name="Xie L."/>
            <person name="Yoshida N."/>
            <person name="Meng L."/>
        </authorList>
    </citation>
    <scope>NUCLEOTIDE SEQUENCE [LARGE SCALE GENOMIC DNA]</scope>
    <source>
        <strain evidence="1 2">NIT-SL11</strain>
    </source>
</reference>
<organism evidence="1 2">
    <name type="scientific">Geotalea uraniireducens</name>
    <dbReference type="NCBI Taxonomy" id="351604"/>
    <lineage>
        <taxon>Bacteria</taxon>
        <taxon>Pseudomonadati</taxon>
        <taxon>Thermodesulfobacteriota</taxon>
        <taxon>Desulfuromonadia</taxon>
        <taxon>Geobacterales</taxon>
        <taxon>Geobacteraceae</taxon>
        <taxon>Geotalea</taxon>
    </lineage>
</organism>
<evidence type="ECO:0008006" key="3">
    <source>
        <dbReference type="Google" id="ProtNLM"/>
    </source>
</evidence>
<keyword evidence="2" id="KW-1185">Reference proteome</keyword>
<dbReference type="RefSeq" id="WP_281999986.1">
    <property type="nucleotide sequence ID" value="NZ_AP027151.1"/>
</dbReference>
<dbReference type="EMBL" id="AP027151">
    <property type="protein sequence ID" value="BDV43865.1"/>
    <property type="molecule type" value="Genomic_DNA"/>
</dbReference>
<gene>
    <name evidence="1" type="ORF">GURASL_27880</name>
</gene>
<sequence>MTIKTGSIVSHTGALEWGAGKVLEVTAAMATIQFSDGKSRKIAASHFATLQPAEAAAYLPPEVTPAAKARPARTAKKKP</sequence>
<dbReference type="Proteomes" id="UP001317705">
    <property type="component" value="Chromosome"/>
</dbReference>
<proteinExistence type="predicted"/>
<accession>A0ABM8EN27</accession>
<name>A0ABM8EN27_9BACT</name>